<accession>A0A163RH28</accession>
<proteinExistence type="predicted"/>
<dbReference type="GO" id="GO:0005737">
    <property type="term" value="C:cytoplasm"/>
    <property type="evidence" value="ECO:0007669"/>
    <property type="project" value="TreeGrafter"/>
</dbReference>
<dbReference type="PANTHER" id="PTHR48079:SF6">
    <property type="entry name" value="NAD(P)-BINDING DOMAIN-CONTAINING PROTEIN-RELATED"/>
    <property type="match status" value="1"/>
</dbReference>
<dbReference type="GO" id="GO:0004029">
    <property type="term" value="F:aldehyde dehydrogenase (NAD+) activity"/>
    <property type="evidence" value="ECO:0007669"/>
    <property type="project" value="TreeGrafter"/>
</dbReference>
<dbReference type="Gene3D" id="3.40.50.720">
    <property type="entry name" value="NAD(P)-binding Rossmann-like Domain"/>
    <property type="match status" value="1"/>
</dbReference>
<evidence type="ECO:0000259" key="1">
    <source>
        <dbReference type="Pfam" id="PF01370"/>
    </source>
</evidence>
<dbReference type="RefSeq" id="WP_068708597.1">
    <property type="nucleotide sequence ID" value="NZ_LRIE01000073.1"/>
</dbReference>
<dbReference type="PANTHER" id="PTHR48079">
    <property type="entry name" value="PROTEIN YEEZ"/>
    <property type="match status" value="1"/>
</dbReference>
<name>A0A163RH28_9CELL</name>
<feature type="domain" description="NAD-dependent epimerase/dehydratase" evidence="1">
    <location>
        <begin position="3"/>
        <end position="248"/>
    </location>
</feature>
<dbReference type="InterPro" id="IPR001509">
    <property type="entry name" value="Epimerase_deHydtase"/>
</dbReference>
<dbReference type="SUPFAM" id="SSF51735">
    <property type="entry name" value="NAD(P)-binding Rossmann-fold domains"/>
    <property type="match status" value="1"/>
</dbReference>
<evidence type="ECO:0000313" key="3">
    <source>
        <dbReference type="Proteomes" id="UP000076447"/>
    </source>
</evidence>
<dbReference type="Pfam" id="PF01370">
    <property type="entry name" value="Epimerase"/>
    <property type="match status" value="1"/>
</dbReference>
<reference evidence="2 3" key="1">
    <citation type="submission" date="2016-01" db="EMBL/GenBank/DDBJ databases">
        <title>Genome sequence of Oerskovia enterophila VJag, an agar and cellulose degrading bacterium.</title>
        <authorList>
            <person name="Poehlein A."/>
            <person name="Jag V."/>
            <person name="Bengelsdorf F."/>
            <person name="Duerre P."/>
            <person name="Daniel R."/>
        </authorList>
    </citation>
    <scope>NUCLEOTIDE SEQUENCE [LARGE SCALE GENOMIC DNA]</scope>
    <source>
        <strain evidence="2 3">VJag</strain>
    </source>
</reference>
<dbReference type="AlphaFoldDB" id="A0A163RH28"/>
<dbReference type="InterPro" id="IPR036291">
    <property type="entry name" value="NAD(P)-bd_dom_sf"/>
</dbReference>
<dbReference type="STRING" id="43678.OJAG_21740"/>
<dbReference type="PATRIC" id="fig|43678.3.peg.2268"/>
<organism evidence="2 3">
    <name type="scientific">Oerskovia enterophila</name>
    <dbReference type="NCBI Taxonomy" id="43678"/>
    <lineage>
        <taxon>Bacteria</taxon>
        <taxon>Bacillati</taxon>
        <taxon>Actinomycetota</taxon>
        <taxon>Actinomycetes</taxon>
        <taxon>Micrococcales</taxon>
        <taxon>Cellulomonadaceae</taxon>
        <taxon>Oerskovia</taxon>
    </lineage>
</organism>
<dbReference type="OrthoDB" id="3338687at2"/>
<gene>
    <name evidence="2" type="ORF">OJAG_21740</name>
</gene>
<sequence>MRVVIVGASGNVGSALLRRLAVEPVVTSVVGVASRVPRADGSSTVVPPFDTAEWVRCDLRDPEDVVTSRLEGAFVGADAVVHLAWAIDPAHDRDELARVNVEGTRRVAAAAARAGVGHLVVASCASACSPAFDDVPRDEYWPTAGIAGSVSSAQKVEVEELLDRFSAAHPGVVVTRVRAPFTFQRDAASEVSRLFFGRLLPLPLRRKGFLPTLVWPRGMRLQVVHADDLAEAYRAILVGRHAGTFNVAAPEVLSGPDVAAIVSQGRLREVSPTSLRRLVALAWAARAVPLDPGWFEVALAVPVLDASRARRLLRWAPSHDARSTVTEVVDGLVEGAGTQSPPLLPH</sequence>
<dbReference type="InterPro" id="IPR051783">
    <property type="entry name" value="NAD(P)-dependent_oxidoreduct"/>
</dbReference>
<dbReference type="Proteomes" id="UP000076447">
    <property type="component" value="Unassembled WGS sequence"/>
</dbReference>
<comment type="caution">
    <text evidence="2">The sequence shown here is derived from an EMBL/GenBank/DDBJ whole genome shotgun (WGS) entry which is preliminary data.</text>
</comment>
<dbReference type="EMBL" id="LRIE01000073">
    <property type="protein sequence ID" value="KZM35206.1"/>
    <property type="molecule type" value="Genomic_DNA"/>
</dbReference>
<evidence type="ECO:0000313" key="2">
    <source>
        <dbReference type="EMBL" id="KZM35206.1"/>
    </source>
</evidence>
<protein>
    <submittedName>
        <fullName evidence="2">Short chain dehydrogenase</fullName>
    </submittedName>
</protein>